<name>A0ABN0B194_9ACTN</name>
<dbReference type="Proteomes" id="UP000004431">
    <property type="component" value="Unassembled WGS sequence"/>
</dbReference>
<sequence length="37" mass="3988">MCVQALVAGAAQVALVLLDMPYNPLTCKNVVYHKTIV</sequence>
<reference evidence="1 2" key="1">
    <citation type="submission" date="2010-08" db="EMBL/GenBank/DDBJ databases">
        <authorList>
            <person name="Durkin A.S."/>
            <person name="Madupu R."/>
            <person name="Torralba M."/>
            <person name="Gillis M."/>
            <person name="Methe B."/>
            <person name="Sutton G."/>
            <person name="Nelson K.E."/>
        </authorList>
    </citation>
    <scope>NUCLEOTIDE SEQUENCE [LARGE SCALE GENOMIC DNA]</scope>
    <source>
        <strain evidence="1 2">PB189-T1-4</strain>
    </source>
</reference>
<proteinExistence type="predicted"/>
<organism evidence="1 2">
    <name type="scientific">Fannyhessea vaginae PB189-T1-4</name>
    <dbReference type="NCBI Taxonomy" id="866774"/>
    <lineage>
        <taxon>Bacteria</taxon>
        <taxon>Bacillati</taxon>
        <taxon>Actinomycetota</taxon>
        <taxon>Coriobacteriia</taxon>
        <taxon>Coriobacteriales</taxon>
        <taxon>Atopobiaceae</taxon>
        <taxon>Fannyhessea</taxon>
    </lineage>
</organism>
<evidence type="ECO:0000313" key="1">
    <source>
        <dbReference type="EMBL" id="EFL44529.1"/>
    </source>
</evidence>
<protein>
    <submittedName>
        <fullName evidence="1">Uncharacterized protein</fullName>
    </submittedName>
</protein>
<evidence type="ECO:0000313" key="2">
    <source>
        <dbReference type="Proteomes" id="UP000004431"/>
    </source>
</evidence>
<dbReference type="EMBL" id="AEDQ01000010">
    <property type="protein sequence ID" value="EFL44529.1"/>
    <property type="molecule type" value="Genomic_DNA"/>
</dbReference>
<comment type="caution">
    <text evidence="1">The sequence shown here is derived from an EMBL/GenBank/DDBJ whole genome shotgun (WGS) entry which is preliminary data.</text>
</comment>
<keyword evidence="2" id="KW-1185">Reference proteome</keyword>
<accession>A0ABN0B194</accession>
<gene>
    <name evidence="1" type="ORF">HMPREF9248_1230</name>
</gene>